<dbReference type="PROSITE" id="PS50033">
    <property type="entry name" value="UBX"/>
    <property type="match status" value="1"/>
</dbReference>
<dbReference type="OrthoDB" id="1920064at2759"/>
<keyword evidence="1" id="KW-0175">Coiled coil</keyword>
<dbReference type="SMART" id="SM00726">
    <property type="entry name" value="UIM"/>
    <property type="match status" value="2"/>
</dbReference>
<dbReference type="SMART" id="SM00166">
    <property type="entry name" value="UBX"/>
    <property type="match status" value="1"/>
</dbReference>
<accession>A0A8T2T781</accession>
<dbReference type="InterPro" id="IPR029071">
    <property type="entry name" value="Ubiquitin-like_domsf"/>
</dbReference>
<dbReference type="EMBL" id="CM035419">
    <property type="protein sequence ID" value="KAH7415320.1"/>
    <property type="molecule type" value="Genomic_DNA"/>
</dbReference>
<dbReference type="GO" id="GO:0043130">
    <property type="term" value="F:ubiquitin binding"/>
    <property type="evidence" value="ECO:0007669"/>
    <property type="project" value="TreeGrafter"/>
</dbReference>
<dbReference type="Gene3D" id="3.10.20.90">
    <property type="entry name" value="Phosphatidylinositol 3-kinase Catalytic Subunit, Chain A, domain 1"/>
    <property type="match status" value="1"/>
</dbReference>
<comment type="caution">
    <text evidence="4">The sequence shown here is derived from an EMBL/GenBank/DDBJ whole genome shotgun (WGS) entry which is preliminary data.</text>
</comment>
<evidence type="ECO:0000259" key="3">
    <source>
        <dbReference type="PROSITE" id="PS50033"/>
    </source>
</evidence>
<dbReference type="SUPFAM" id="SSF54236">
    <property type="entry name" value="Ubiquitin-like"/>
    <property type="match status" value="1"/>
</dbReference>
<dbReference type="InterPro" id="IPR003903">
    <property type="entry name" value="UIM_dom"/>
</dbReference>
<feature type="compositionally biased region" description="Polar residues" evidence="2">
    <location>
        <begin position="285"/>
        <end position="309"/>
    </location>
</feature>
<dbReference type="CDD" id="cd14351">
    <property type="entry name" value="UBA_Ubx1_like"/>
    <property type="match status" value="1"/>
</dbReference>
<dbReference type="CDD" id="cd01767">
    <property type="entry name" value="UBX"/>
    <property type="match status" value="1"/>
</dbReference>
<gene>
    <name evidence="4" type="ORF">KP509_14G037500</name>
</gene>
<dbReference type="SUPFAM" id="SSF46934">
    <property type="entry name" value="UBA-like"/>
    <property type="match status" value="1"/>
</dbReference>
<evidence type="ECO:0000313" key="4">
    <source>
        <dbReference type="EMBL" id="KAH7415320.1"/>
    </source>
</evidence>
<sequence length="609" mass="67543">MYKRIYRSVHTPSQGSAHENAMDAENIKIFMSVTAASEEVALDKLQAHGGDLNAAINSFYTDNEQMNTVARGRDNGPYHMEVDEPQIVQPGLPLGSSIPHPWVSGQPSRENSDQRMSSNAVILGSDNLHPPSERSDAFFSEEDEVSGPASTVSAVPDGRLPYETIRSSAMYGPQNTNPVGSLSVAAQNEGADIEEEMIRAAIEASRKEASGFPNSDFEQPQNIANRNDDEMAWALSESLQTAEEKNKMCSQSVEPGSSGYAIPQEAHTNNIRPLTRTDYRLLHRSGSSSARENNRFGNKSSSLNGSSRPFSLPHNPVSEDCMEEGEEHEEEPLVRRSARRSFPRSTSVSADGTSSQEARSMGADSGRGIQENGYLKPDSEMQWGGLSSEEQDESVMLEAAMFGTLPEGLAARFRFPVADADLSDNGLPSYTRPVQQPTSPSVIAQRLLREQQDDEYLASLEADREKEARAQREEEMRRVKEAEVKAAEEEKHRLLQEEEVQKRLAAEELERELAAKRAALPEEPPVDDDSAVTLMVRMPDGSRQGRRFRKSEYLQCLFDFIDTSGMVQPGSYRLVRHYPRKALTDGEHSSTFQDLGLSSKHEVLFLEQL</sequence>
<name>A0A8T2T781_CERRI</name>
<feature type="region of interest" description="Disordered" evidence="2">
    <location>
        <begin position="124"/>
        <end position="156"/>
    </location>
</feature>
<proteinExistence type="predicted"/>
<protein>
    <recommendedName>
        <fullName evidence="3">UBX domain-containing protein</fullName>
    </recommendedName>
</protein>
<organism evidence="4 5">
    <name type="scientific">Ceratopteris richardii</name>
    <name type="common">Triangle waterfern</name>
    <dbReference type="NCBI Taxonomy" id="49495"/>
    <lineage>
        <taxon>Eukaryota</taxon>
        <taxon>Viridiplantae</taxon>
        <taxon>Streptophyta</taxon>
        <taxon>Embryophyta</taxon>
        <taxon>Tracheophyta</taxon>
        <taxon>Polypodiopsida</taxon>
        <taxon>Polypodiidae</taxon>
        <taxon>Polypodiales</taxon>
        <taxon>Pteridineae</taxon>
        <taxon>Pteridaceae</taxon>
        <taxon>Parkerioideae</taxon>
        <taxon>Ceratopteris</taxon>
    </lineage>
</organism>
<feature type="region of interest" description="Disordered" evidence="2">
    <location>
        <begin position="248"/>
        <end position="391"/>
    </location>
</feature>
<evidence type="ECO:0000313" key="5">
    <source>
        <dbReference type="Proteomes" id="UP000825935"/>
    </source>
</evidence>
<keyword evidence="5" id="KW-1185">Reference proteome</keyword>
<dbReference type="Proteomes" id="UP000825935">
    <property type="component" value="Chromosome 14"/>
</dbReference>
<dbReference type="InterPro" id="IPR050730">
    <property type="entry name" value="UBX_domain-protein"/>
</dbReference>
<dbReference type="Pfam" id="PF14555">
    <property type="entry name" value="UBA_4"/>
    <property type="match status" value="1"/>
</dbReference>
<dbReference type="InterPro" id="IPR009060">
    <property type="entry name" value="UBA-like_sf"/>
</dbReference>
<evidence type="ECO:0000256" key="2">
    <source>
        <dbReference type="SAM" id="MobiDB-lite"/>
    </source>
</evidence>
<feature type="compositionally biased region" description="Acidic residues" evidence="2">
    <location>
        <begin position="320"/>
        <end position="330"/>
    </location>
</feature>
<feature type="coiled-coil region" evidence="1">
    <location>
        <begin position="462"/>
        <end position="517"/>
    </location>
</feature>
<dbReference type="PROSITE" id="PS50330">
    <property type="entry name" value="UIM"/>
    <property type="match status" value="1"/>
</dbReference>
<reference evidence="4" key="1">
    <citation type="submission" date="2021-08" db="EMBL/GenBank/DDBJ databases">
        <title>WGS assembly of Ceratopteris richardii.</title>
        <authorList>
            <person name="Marchant D.B."/>
            <person name="Chen G."/>
            <person name="Jenkins J."/>
            <person name="Shu S."/>
            <person name="Leebens-Mack J."/>
            <person name="Grimwood J."/>
            <person name="Schmutz J."/>
            <person name="Soltis P."/>
            <person name="Soltis D."/>
            <person name="Chen Z.-H."/>
        </authorList>
    </citation>
    <scope>NUCLEOTIDE SEQUENCE</scope>
    <source>
        <strain evidence="4">Whitten #5841</strain>
        <tissue evidence="4">Leaf</tissue>
    </source>
</reference>
<feature type="compositionally biased region" description="Polar residues" evidence="2">
    <location>
        <begin position="343"/>
        <end position="358"/>
    </location>
</feature>
<dbReference type="InterPro" id="IPR001012">
    <property type="entry name" value="UBX_dom"/>
</dbReference>
<dbReference type="AlphaFoldDB" id="A0A8T2T781"/>
<dbReference type="Gene3D" id="1.10.8.10">
    <property type="entry name" value="DNA helicase RuvA subunit, C-terminal domain"/>
    <property type="match status" value="1"/>
</dbReference>
<dbReference type="OMA" id="PHITHPR"/>
<evidence type="ECO:0000256" key="1">
    <source>
        <dbReference type="SAM" id="Coils"/>
    </source>
</evidence>
<dbReference type="PANTHER" id="PTHR23322">
    <property type="entry name" value="FAS-ASSOCIATED PROTEIN"/>
    <property type="match status" value="1"/>
</dbReference>
<dbReference type="Pfam" id="PF00789">
    <property type="entry name" value="UBX"/>
    <property type="match status" value="1"/>
</dbReference>
<dbReference type="PANTHER" id="PTHR23322:SF93">
    <property type="entry name" value="UBX DOMAIN-CONTAINING PROTEIN 8"/>
    <property type="match status" value="1"/>
</dbReference>
<feature type="domain" description="UBX" evidence="3">
    <location>
        <begin position="527"/>
        <end position="605"/>
    </location>
</feature>